<dbReference type="SMART" id="SM00086">
    <property type="entry name" value="PAC"/>
    <property type="match status" value="3"/>
</dbReference>
<dbReference type="SUPFAM" id="SSF55874">
    <property type="entry name" value="ATPase domain of HSP90 chaperone/DNA topoisomerase II/histidine kinase"/>
    <property type="match status" value="1"/>
</dbReference>
<evidence type="ECO:0000313" key="9">
    <source>
        <dbReference type="EMBL" id="TGK21006.1"/>
    </source>
</evidence>
<comment type="catalytic activity">
    <reaction evidence="1">
        <text>ATP + protein L-histidine = ADP + protein N-phospho-L-histidine.</text>
        <dbReference type="EC" id="2.7.13.3"/>
    </reaction>
</comment>
<feature type="domain" description="PAC" evidence="8">
    <location>
        <begin position="217"/>
        <end position="268"/>
    </location>
</feature>
<evidence type="ECO:0000256" key="1">
    <source>
        <dbReference type="ARBA" id="ARBA00000085"/>
    </source>
</evidence>
<dbReference type="EMBL" id="RQEV01000003">
    <property type="protein sequence ID" value="TGK21006.1"/>
    <property type="molecule type" value="Genomic_DNA"/>
</dbReference>
<dbReference type="CDD" id="cd00130">
    <property type="entry name" value="PAS"/>
    <property type="match status" value="2"/>
</dbReference>
<dbReference type="Gene3D" id="2.10.70.100">
    <property type="match status" value="1"/>
</dbReference>
<dbReference type="Pfam" id="PF00512">
    <property type="entry name" value="HisKA"/>
    <property type="match status" value="1"/>
</dbReference>
<dbReference type="InterPro" id="IPR052162">
    <property type="entry name" value="Sensor_kinase/Photoreceptor"/>
</dbReference>
<keyword evidence="5" id="KW-0418">Kinase</keyword>
<evidence type="ECO:0000259" key="8">
    <source>
        <dbReference type="PROSITE" id="PS50113"/>
    </source>
</evidence>
<evidence type="ECO:0000259" key="6">
    <source>
        <dbReference type="PROSITE" id="PS50109"/>
    </source>
</evidence>
<dbReference type="AlphaFoldDB" id="A0A4R9GS22"/>
<keyword evidence="3" id="KW-0597">Phosphoprotein</keyword>
<accession>A0A4R9GS22</accession>
<dbReference type="Gene3D" id="3.30.565.10">
    <property type="entry name" value="Histidine kinase-like ATPase, C-terminal domain"/>
    <property type="match status" value="1"/>
</dbReference>
<dbReference type="Pfam" id="PF08447">
    <property type="entry name" value="PAS_3"/>
    <property type="match status" value="2"/>
</dbReference>
<feature type="domain" description="Histidine kinase" evidence="6">
    <location>
        <begin position="420"/>
        <end position="633"/>
    </location>
</feature>
<dbReference type="PROSITE" id="PS50109">
    <property type="entry name" value="HIS_KIN"/>
    <property type="match status" value="1"/>
</dbReference>
<sequence>MNVQEDNGTLPADFQGEAFFRILVEKSRDMVCLHDIEGRYLYANPRCKELTGYEPRELLNRDPYDFIHAEDRRRIRLESHDLAKAGTNPHSIDYRFLKKEGTYVWLQTHTQPIPDVSGKIKYLHTTTREISDQIELLDKLKLSERLSGLMSELAHVGGWESDFLTGTIHWTEEVYSIFERNPSSGLNKEIIYGYCHPEDLVIVMHHNRRLGETGESYSFEHRIVTQSGRVKWLRSQGKANYSDGKIVGIYGAIQDITLSKIVEEEIRISEKKFSLAFHNSGIGIFLLDKEGRFIEVNQSFSDLVGYPAEELWSKKLNDIAFSEDTALVEEMFGRIFSGEKESGQLIKRYLHKKGFLIWTLITAVAVRKDSGELMFVVVQVQDISRRRTLENILREKNSRLKSVSKTLQERISQLEEFNQIVSHNIRSPIGNISTLIKFLEEAETEEEKKEFVEYLKETADQLLCTLNELVEVIKIRQNANVSSEQIYFEEVFERVKGMFLGQIMEVGAIINTDFKDAPGVVYPKIYLESILLNLFSNALKYRSPKRKLCINVRTYWQNSALMIEVQDNGLGLDLNKYGNQIFRLHKTFHRDTEGKGLGLFMTKNQVESLGGEIRVESEPDVGTKFIVQLNKGYEFAI</sequence>
<dbReference type="InterPro" id="IPR001610">
    <property type="entry name" value="PAC"/>
</dbReference>
<feature type="domain" description="PAC" evidence="8">
    <location>
        <begin position="90"/>
        <end position="142"/>
    </location>
</feature>
<dbReference type="PROSITE" id="PS50113">
    <property type="entry name" value="PAC"/>
    <property type="match status" value="3"/>
</dbReference>
<dbReference type="SMART" id="SM00387">
    <property type="entry name" value="HATPase_c"/>
    <property type="match status" value="1"/>
</dbReference>
<dbReference type="Gene3D" id="3.30.450.20">
    <property type="entry name" value="PAS domain"/>
    <property type="match status" value="3"/>
</dbReference>
<dbReference type="InterPro" id="IPR036890">
    <property type="entry name" value="HATPase_C_sf"/>
</dbReference>
<reference evidence="9" key="1">
    <citation type="journal article" date="2019" name="PLoS Negl. Trop. Dis.">
        <title>Revisiting the worldwide diversity of Leptospira species in the environment.</title>
        <authorList>
            <person name="Vincent A.T."/>
            <person name="Schiettekatte O."/>
            <person name="Bourhy P."/>
            <person name="Veyrier F.J."/>
            <person name="Picardeau M."/>
        </authorList>
    </citation>
    <scope>NUCLEOTIDE SEQUENCE [LARGE SCALE GENOMIC DNA]</scope>
    <source>
        <strain evidence="9">SCS5</strain>
    </source>
</reference>
<dbReference type="GO" id="GO:0000155">
    <property type="term" value="F:phosphorelay sensor kinase activity"/>
    <property type="evidence" value="ECO:0007669"/>
    <property type="project" value="InterPro"/>
</dbReference>
<evidence type="ECO:0000256" key="3">
    <source>
        <dbReference type="ARBA" id="ARBA00022553"/>
    </source>
</evidence>
<dbReference type="InterPro" id="IPR003594">
    <property type="entry name" value="HATPase_dom"/>
</dbReference>
<dbReference type="EC" id="2.7.13.3" evidence="2"/>
<name>A0A4R9GS22_9LEPT</name>
<evidence type="ECO:0000256" key="4">
    <source>
        <dbReference type="ARBA" id="ARBA00022679"/>
    </source>
</evidence>
<evidence type="ECO:0000256" key="2">
    <source>
        <dbReference type="ARBA" id="ARBA00012438"/>
    </source>
</evidence>
<feature type="domain" description="PAS" evidence="7">
    <location>
        <begin position="16"/>
        <end position="86"/>
    </location>
</feature>
<dbReference type="InterPro" id="IPR005467">
    <property type="entry name" value="His_kinase_dom"/>
</dbReference>
<dbReference type="NCBIfam" id="TIGR00229">
    <property type="entry name" value="sensory_box"/>
    <property type="match status" value="2"/>
</dbReference>
<dbReference type="InterPro" id="IPR036097">
    <property type="entry name" value="HisK_dim/P_sf"/>
</dbReference>
<dbReference type="InterPro" id="IPR000014">
    <property type="entry name" value="PAS"/>
</dbReference>
<gene>
    <name evidence="9" type="ORF">EHO61_03875</name>
</gene>
<dbReference type="SUPFAM" id="SSF55785">
    <property type="entry name" value="PYP-like sensor domain (PAS domain)"/>
    <property type="match status" value="3"/>
</dbReference>
<feature type="domain" description="PAC" evidence="8">
    <location>
        <begin position="339"/>
        <end position="395"/>
    </location>
</feature>
<dbReference type="InterPro" id="IPR013767">
    <property type="entry name" value="PAS_fold"/>
</dbReference>
<evidence type="ECO:0000259" key="7">
    <source>
        <dbReference type="PROSITE" id="PS50112"/>
    </source>
</evidence>
<dbReference type="PROSITE" id="PS50112">
    <property type="entry name" value="PAS"/>
    <property type="match status" value="2"/>
</dbReference>
<dbReference type="SMART" id="SM00388">
    <property type="entry name" value="HisKA"/>
    <property type="match status" value="1"/>
</dbReference>
<dbReference type="PANTHER" id="PTHR43304">
    <property type="entry name" value="PHYTOCHROME-LIKE PROTEIN CPH1"/>
    <property type="match status" value="1"/>
</dbReference>
<dbReference type="PANTHER" id="PTHR43304:SF1">
    <property type="entry name" value="PAC DOMAIN-CONTAINING PROTEIN"/>
    <property type="match status" value="1"/>
</dbReference>
<keyword evidence="10" id="KW-1185">Reference proteome</keyword>
<evidence type="ECO:0000256" key="5">
    <source>
        <dbReference type="ARBA" id="ARBA00022777"/>
    </source>
</evidence>
<dbReference type="OrthoDB" id="344048at2"/>
<evidence type="ECO:0000313" key="10">
    <source>
        <dbReference type="Proteomes" id="UP000297855"/>
    </source>
</evidence>
<dbReference type="RefSeq" id="WP_135812299.1">
    <property type="nucleotide sequence ID" value="NZ_RQEV01000003.1"/>
</dbReference>
<dbReference type="SUPFAM" id="SSF47384">
    <property type="entry name" value="Homodimeric domain of signal transducing histidine kinase"/>
    <property type="match status" value="1"/>
</dbReference>
<feature type="domain" description="PAS" evidence="7">
    <location>
        <begin position="269"/>
        <end position="339"/>
    </location>
</feature>
<dbReference type="InterPro" id="IPR004358">
    <property type="entry name" value="Sig_transdc_His_kin-like_C"/>
</dbReference>
<organism evidence="9 10">
    <name type="scientific">Leptospira fluminis</name>
    <dbReference type="NCBI Taxonomy" id="2484979"/>
    <lineage>
        <taxon>Bacteria</taxon>
        <taxon>Pseudomonadati</taxon>
        <taxon>Spirochaetota</taxon>
        <taxon>Spirochaetia</taxon>
        <taxon>Leptospirales</taxon>
        <taxon>Leptospiraceae</taxon>
        <taxon>Leptospira</taxon>
    </lineage>
</organism>
<dbReference type="GO" id="GO:0006355">
    <property type="term" value="P:regulation of DNA-templated transcription"/>
    <property type="evidence" value="ECO:0007669"/>
    <property type="project" value="InterPro"/>
</dbReference>
<dbReference type="InterPro" id="IPR013655">
    <property type="entry name" value="PAS_fold_3"/>
</dbReference>
<dbReference type="Proteomes" id="UP000297855">
    <property type="component" value="Unassembled WGS sequence"/>
</dbReference>
<proteinExistence type="predicted"/>
<protein>
    <recommendedName>
        <fullName evidence="2">histidine kinase</fullName>
        <ecNumber evidence="2">2.7.13.3</ecNumber>
    </recommendedName>
</protein>
<dbReference type="PRINTS" id="PR00344">
    <property type="entry name" value="BCTRLSENSOR"/>
</dbReference>
<dbReference type="InterPro" id="IPR000700">
    <property type="entry name" value="PAS-assoc_C"/>
</dbReference>
<dbReference type="Pfam" id="PF02518">
    <property type="entry name" value="HATPase_c"/>
    <property type="match status" value="1"/>
</dbReference>
<dbReference type="Gene3D" id="1.10.287.130">
    <property type="match status" value="1"/>
</dbReference>
<dbReference type="Pfam" id="PF00989">
    <property type="entry name" value="PAS"/>
    <property type="match status" value="1"/>
</dbReference>
<dbReference type="SMART" id="SM00091">
    <property type="entry name" value="PAS"/>
    <property type="match status" value="3"/>
</dbReference>
<dbReference type="InterPro" id="IPR035965">
    <property type="entry name" value="PAS-like_dom_sf"/>
</dbReference>
<keyword evidence="4" id="KW-0808">Transferase</keyword>
<comment type="caution">
    <text evidence="9">The sequence shown here is derived from an EMBL/GenBank/DDBJ whole genome shotgun (WGS) entry which is preliminary data.</text>
</comment>
<dbReference type="InterPro" id="IPR003661">
    <property type="entry name" value="HisK_dim/P_dom"/>
</dbReference>